<dbReference type="EMBL" id="BDGX01000037">
    <property type="protein sequence ID" value="GAV54099.1"/>
    <property type="molecule type" value="Genomic_DNA"/>
</dbReference>
<gene>
    <name evidence="3" type="ORF">ZYGR_0AK06010</name>
</gene>
<feature type="region of interest" description="Disordered" evidence="1">
    <location>
        <begin position="286"/>
        <end position="614"/>
    </location>
</feature>
<name>A0A1Q3AEA7_ZYGRO</name>
<feature type="compositionally biased region" description="Acidic residues" evidence="1">
    <location>
        <begin position="113"/>
        <end position="132"/>
    </location>
</feature>
<feature type="compositionally biased region" description="Basic and acidic residues" evidence="1">
    <location>
        <begin position="518"/>
        <end position="527"/>
    </location>
</feature>
<feature type="compositionally biased region" description="Basic residues" evidence="1">
    <location>
        <begin position="603"/>
        <end position="612"/>
    </location>
</feature>
<feature type="compositionally biased region" description="Low complexity" evidence="1">
    <location>
        <begin position="83"/>
        <end position="98"/>
    </location>
</feature>
<feature type="region of interest" description="Disordered" evidence="1">
    <location>
        <begin position="1187"/>
        <end position="1257"/>
    </location>
</feature>
<feature type="region of interest" description="Disordered" evidence="1">
    <location>
        <begin position="844"/>
        <end position="1120"/>
    </location>
</feature>
<feature type="region of interest" description="Disordered" evidence="1">
    <location>
        <begin position="705"/>
        <end position="724"/>
    </location>
</feature>
<feature type="compositionally biased region" description="Basic and acidic residues" evidence="1">
    <location>
        <begin position="766"/>
        <end position="778"/>
    </location>
</feature>
<proteinExistence type="predicted"/>
<feature type="compositionally biased region" description="Polar residues" evidence="1">
    <location>
        <begin position="1364"/>
        <end position="1381"/>
    </location>
</feature>
<evidence type="ECO:0000313" key="4">
    <source>
        <dbReference type="Proteomes" id="UP000187013"/>
    </source>
</evidence>
<feature type="compositionally biased region" description="Low complexity" evidence="1">
    <location>
        <begin position="371"/>
        <end position="382"/>
    </location>
</feature>
<feature type="compositionally biased region" description="Basic residues" evidence="1">
    <location>
        <begin position="296"/>
        <end position="312"/>
    </location>
</feature>
<feature type="region of interest" description="Disordered" evidence="1">
    <location>
        <begin position="1"/>
        <end position="269"/>
    </location>
</feature>
<evidence type="ECO:0000259" key="2">
    <source>
        <dbReference type="Pfam" id="PF11223"/>
    </source>
</evidence>
<sequence>MSEEHGDDLNFNELVGNLLSSHNANESLNEGADNNNPEQDSNIVTDNNDNQGDVELPDFGAEEDLAAVVASAIQNMNEEPSQSDEISQDVQQQQQQRSHQQEDEREQQALEGPDGEADEIPIEMQEDDEDERDHEQNQEWANMLQQSLLQGDDPPQTQPEEQLDQDDETLRRAILESLQELNVRDKEDTTTEAPLPKEKDKKSKPKKPSKKSSSSSSSSKKKKDSKKKKPQKDDNDDLLNFEDVIRGFMHPETSNAQDEPSAVADVGDNETQALVEATLKAFERELLGPAANAPKTAKKKSTSSSSKKKSSSKKSDQRAKARTYTPLDLDKSHDGSKHNKKKQRDETSPEQEIGDDFSKQLAEMVNQVVNTTAPEEPTTAAQKPEEDFRPSTESVSRSVSADEEFSHDMQTTPAGLEEGTSETFDLNQIMQRAMNMAFQEQEQEHEPKQGKKERDKQNVEEQQDEDHFDHSIMEEFNRGLADLSVADLDTETTTDSKDQPSKEDDSETSKDRVKHKKSTELSEEINKKKYSQVALAAAHAAKKRLSEKNKINKLKEKEERQKVREDKKSKKKEEQEKLEEERKELEEIVAKGPPYPPDLRLTKSGKPKKPYRRWTPEEMAKRAAVLSAEANNPSKEQKVRKKKSKKLKRVPLYNLKNIPIFNFIKSNVSNGGRARQGLNGIEDTLNKIPLTSNNMNLNKLALPSGMNVDQSTRKSNNGDLEKNPMPFMLQRKTVVHREKIPFHPPWAIPAHPPLALPVARRRRKERINESTSHDDIKSSGKQRRSSGNLNVRSKIIPAVLLPIINTLKAAARAKAASGASSEESNEHLMNIIKHTKTTIAETLESTRRNSPRDVSVVKTQPNTEDERKKIRRMPIFSLANIKKIDTSNDEPRPKKLENHQDIHAKTPTLIKVEETEKSSLPDPQENINKESSQVTTENTPTNEKPDSNEEAPVDNGSVPADTSVTEPIEEQRSNHEIPHSESPKPEPEENTSVPGQLKVLNEEAQPVDKSDWQDQYRERSEKKAEEGLDKGSEEKSEERPKEKPEERPEGRPEEGLDRRPEEKLEVKSGDNFEERSEERLEVKSKEKSPPQVTETGSESVTKSQSNMSGEAFNLEKQNTPALIKSEESHGLGNAQTQIKKQYENSHNAFEDLVKQQLVQSCGSNVDLPSNLTDIISATLANVFPDLNDNKKNEIQEPPSRPERRRYKKGPPPMLNLDGLVPPSGIQVIPKAEPKPVSEDTMSPQPPRPKKPHKKSEQPVLLHTFNVPNFKDMQGRRTMLLKRAKEHLDDKEMGILKREINKERKRKWREVNVEKNWEHDLRSRLKKRANMKFGESNSVEKSQWFESEVSKNLSERGIKQEDSANHGNENGSGRKNTGSTNLSDNEVLNMIATALGKLDVARILERELNELGKPNGAKPSNVNKSKRLNTRSSTEGTPDVERNTILSRAADFGTVEEVRNEGETDEVDENGQIKRPYPDDIPLMVPILKRPKFLNAEGNS</sequence>
<feature type="compositionally biased region" description="Basic and acidic residues" evidence="1">
    <location>
        <begin position="1352"/>
        <end position="1363"/>
    </location>
</feature>
<feature type="compositionally biased region" description="Basic and acidic residues" evidence="1">
    <location>
        <begin position="544"/>
        <end position="589"/>
    </location>
</feature>
<feature type="compositionally biased region" description="Polar residues" evidence="1">
    <location>
        <begin position="18"/>
        <end position="51"/>
    </location>
</feature>
<feature type="domain" description="DUF3020" evidence="2">
    <location>
        <begin position="1300"/>
        <end position="1347"/>
    </location>
</feature>
<feature type="compositionally biased region" description="Basic and acidic residues" evidence="1">
    <location>
        <begin position="494"/>
        <end position="511"/>
    </location>
</feature>
<feature type="compositionally biased region" description="Polar residues" evidence="1">
    <location>
        <begin position="707"/>
        <end position="718"/>
    </location>
</feature>
<feature type="compositionally biased region" description="Basic and acidic residues" evidence="1">
    <location>
        <begin position="882"/>
        <end position="904"/>
    </location>
</feature>
<feature type="compositionally biased region" description="Polar residues" evidence="1">
    <location>
        <begin position="421"/>
        <end position="430"/>
    </location>
</feature>
<evidence type="ECO:0000256" key="1">
    <source>
        <dbReference type="SAM" id="MobiDB-lite"/>
    </source>
</evidence>
<feature type="region of interest" description="Disordered" evidence="1">
    <location>
        <begin position="1352"/>
        <end position="1381"/>
    </location>
</feature>
<dbReference type="Pfam" id="PF11223">
    <property type="entry name" value="DUF3020"/>
    <property type="match status" value="1"/>
</dbReference>
<feature type="compositionally biased region" description="Basic and acidic residues" evidence="1">
    <location>
        <begin position="182"/>
        <end position="201"/>
    </location>
</feature>
<reference evidence="3 4" key="1">
    <citation type="submission" date="2016-08" db="EMBL/GenBank/DDBJ databases">
        <title>Draft genome sequence of allopolyploid Zygosaccharomyces rouxii.</title>
        <authorList>
            <person name="Watanabe J."/>
            <person name="Uehara K."/>
            <person name="Mogi Y."/>
            <person name="Tsukioka Y."/>
        </authorList>
    </citation>
    <scope>NUCLEOTIDE SEQUENCE [LARGE SCALE GENOMIC DNA]</scope>
    <source>
        <strain evidence="3 4">NBRC 110957</strain>
    </source>
</reference>
<feature type="compositionally biased region" description="Polar residues" evidence="1">
    <location>
        <begin position="1090"/>
        <end position="1108"/>
    </location>
</feature>
<organism evidence="3 4">
    <name type="scientific">Zygosaccharomyces rouxii</name>
    <dbReference type="NCBI Taxonomy" id="4956"/>
    <lineage>
        <taxon>Eukaryota</taxon>
        <taxon>Fungi</taxon>
        <taxon>Dikarya</taxon>
        <taxon>Ascomycota</taxon>
        <taxon>Saccharomycotina</taxon>
        <taxon>Saccharomycetes</taxon>
        <taxon>Saccharomycetales</taxon>
        <taxon>Saccharomycetaceae</taxon>
        <taxon>Zygosaccharomyces</taxon>
    </lineage>
</organism>
<feature type="region of interest" description="Disordered" evidence="1">
    <location>
        <begin position="1410"/>
        <end position="1439"/>
    </location>
</feature>
<feature type="compositionally biased region" description="Polar residues" evidence="1">
    <location>
        <begin position="925"/>
        <end position="942"/>
    </location>
</feature>
<protein>
    <recommendedName>
        <fullName evidence="2">DUF3020 domain-containing protein</fullName>
    </recommendedName>
</protein>
<feature type="compositionally biased region" description="Basic residues" evidence="1">
    <location>
        <begin position="219"/>
        <end position="230"/>
    </location>
</feature>
<feature type="region of interest" description="Disordered" evidence="1">
    <location>
        <begin position="626"/>
        <end position="645"/>
    </location>
</feature>
<comment type="caution">
    <text evidence="3">The sequence shown here is derived from an EMBL/GenBank/DDBJ whole genome shotgun (WGS) entry which is preliminary data.</text>
</comment>
<dbReference type="OrthoDB" id="5595797at2759"/>
<feature type="compositionally biased region" description="Basic and acidic residues" evidence="1">
    <location>
        <begin position="99"/>
        <end position="108"/>
    </location>
</feature>
<dbReference type="InterPro" id="IPR021386">
    <property type="entry name" value="SPP41_DUF3020"/>
</dbReference>
<feature type="region of interest" description="Disordered" evidence="1">
    <location>
        <begin position="1456"/>
        <end position="1479"/>
    </location>
</feature>
<feature type="compositionally biased region" description="Basic and acidic residues" evidence="1">
    <location>
        <begin position="442"/>
        <end position="477"/>
    </location>
</feature>
<feature type="compositionally biased region" description="Basic and acidic residues" evidence="1">
    <location>
        <begin position="328"/>
        <end position="347"/>
    </location>
</feature>
<evidence type="ECO:0000313" key="3">
    <source>
        <dbReference type="EMBL" id="GAV54099.1"/>
    </source>
</evidence>
<feature type="region of interest" description="Disordered" evidence="1">
    <location>
        <begin position="763"/>
        <end position="789"/>
    </location>
</feature>
<dbReference type="Proteomes" id="UP000187013">
    <property type="component" value="Unassembled WGS sequence"/>
</dbReference>
<feature type="compositionally biased region" description="Basic and acidic residues" evidence="1">
    <location>
        <begin position="1006"/>
        <end position="1088"/>
    </location>
</feature>
<accession>A0A1Q3AEA7</accession>
<feature type="compositionally biased region" description="Basic and acidic residues" evidence="1">
    <location>
        <begin position="969"/>
        <end position="987"/>
    </location>
</feature>